<dbReference type="PANTHER" id="PTHR11705">
    <property type="entry name" value="PROTEASE FAMILY M14 CARBOXYPEPTIDASE A,B"/>
    <property type="match status" value="1"/>
</dbReference>
<dbReference type="Gene3D" id="2.30.30.40">
    <property type="entry name" value="SH3 Domains"/>
    <property type="match status" value="1"/>
</dbReference>
<dbReference type="SMART" id="SM00287">
    <property type="entry name" value="SH3b"/>
    <property type="match status" value="1"/>
</dbReference>
<evidence type="ECO:0000259" key="9">
    <source>
        <dbReference type="PROSITE" id="PS52035"/>
    </source>
</evidence>
<evidence type="ECO:0000256" key="4">
    <source>
        <dbReference type="ARBA" id="ARBA00022801"/>
    </source>
</evidence>
<reference evidence="10" key="1">
    <citation type="submission" date="2020-10" db="EMBL/GenBank/DDBJ databases">
        <authorList>
            <person name="Gilroy R."/>
        </authorList>
    </citation>
    <scope>NUCLEOTIDE SEQUENCE</scope>
    <source>
        <strain evidence="10">ChiHecec3B27-6122</strain>
    </source>
</reference>
<evidence type="ECO:0000313" key="10">
    <source>
        <dbReference type="EMBL" id="HIS97847.1"/>
    </source>
</evidence>
<feature type="domain" description="Peptidase M14" evidence="9">
    <location>
        <begin position="404"/>
        <end position="685"/>
    </location>
</feature>
<protein>
    <submittedName>
        <fullName evidence="10">SH3 domain-containing protein</fullName>
    </submittedName>
</protein>
<evidence type="ECO:0000256" key="7">
    <source>
        <dbReference type="PROSITE-ProRule" id="PRU01379"/>
    </source>
</evidence>
<dbReference type="PRINTS" id="PR00765">
    <property type="entry name" value="CRBOXYPTASEA"/>
</dbReference>
<dbReference type="Gene3D" id="3.40.630.10">
    <property type="entry name" value="Zn peptidases"/>
    <property type="match status" value="1"/>
</dbReference>
<dbReference type="GO" id="GO:0004181">
    <property type="term" value="F:metallocarboxypeptidase activity"/>
    <property type="evidence" value="ECO:0007669"/>
    <property type="project" value="InterPro"/>
</dbReference>
<feature type="domain" description="SH3b" evidence="8">
    <location>
        <begin position="333"/>
        <end position="397"/>
    </location>
</feature>
<dbReference type="Proteomes" id="UP000886876">
    <property type="component" value="Unassembled WGS sequence"/>
</dbReference>
<evidence type="ECO:0000259" key="8">
    <source>
        <dbReference type="PROSITE" id="PS51781"/>
    </source>
</evidence>
<comment type="cofactor">
    <cofactor evidence="1">
        <name>Zn(2+)</name>
        <dbReference type="ChEBI" id="CHEBI:29105"/>
    </cofactor>
</comment>
<accession>A0A9D1G5C9</accession>
<dbReference type="InterPro" id="IPR039564">
    <property type="entry name" value="Peptidase_C39-like"/>
</dbReference>
<keyword evidence="3" id="KW-0645">Protease</keyword>
<dbReference type="InterPro" id="IPR000834">
    <property type="entry name" value="Peptidase_M14"/>
</dbReference>
<comment type="caution">
    <text evidence="10">The sequence shown here is derived from an EMBL/GenBank/DDBJ whole genome shotgun (WGS) entry which is preliminary data.</text>
</comment>
<keyword evidence="5" id="KW-0862">Zinc</keyword>
<evidence type="ECO:0000256" key="6">
    <source>
        <dbReference type="ARBA" id="ARBA00023049"/>
    </source>
</evidence>
<organism evidence="10 11">
    <name type="scientific">Candidatus Scatomorpha pullistercoris</name>
    <dbReference type="NCBI Taxonomy" id="2840929"/>
    <lineage>
        <taxon>Bacteria</taxon>
        <taxon>Bacillati</taxon>
        <taxon>Bacillota</taxon>
        <taxon>Clostridia</taxon>
        <taxon>Eubacteriales</taxon>
        <taxon>Candidatus Scatomorpha</taxon>
    </lineage>
</organism>
<name>A0A9D1G5C9_9FIRM</name>
<dbReference type="SMART" id="SM00631">
    <property type="entry name" value="Zn_pept"/>
    <property type="match status" value="1"/>
</dbReference>
<evidence type="ECO:0000256" key="5">
    <source>
        <dbReference type="ARBA" id="ARBA00022833"/>
    </source>
</evidence>
<proteinExistence type="inferred from homology"/>
<evidence type="ECO:0000256" key="1">
    <source>
        <dbReference type="ARBA" id="ARBA00001947"/>
    </source>
</evidence>
<keyword evidence="4" id="KW-0378">Hydrolase</keyword>
<dbReference type="GO" id="GO:0006508">
    <property type="term" value="P:proteolysis"/>
    <property type="evidence" value="ECO:0007669"/>
    <property type="project" value="UniProtKB-KW"/>
</dbReference>
<dbReference type="AlphaFoldDB" id="A0A9D1G5C9"/>
<dbReference type="Pfam" id="PF00246">
    <property type="entry name" value="Peptidase_M14"/>
    <property type="match status" value="1"/>
</dbReference>
<reference evidence="10" key="2">
    <citation type="journal article" date="2021" name="PeerJ">
        <title>Extensive microbial diversity within the chicken gut microbiome revealed by metagenomics and culture.</title>
        <authorList>
            <person name="Gilroy R."/>
            <person name="Ravi A."/>
            <person name="Getino M."/>
            <person name="Pursley I."/>
            <person name="Horton D.L."/>
            <person name="Alikhan N.F."/>
            <person name="Baker D."/>
            <person name="Gharbi K."/>
            <person name="Hall N."/>
            <person name="Watson M."/>
            <person name="Adriaenssens E.M."/>
            <person name="Foster-Nyarko E."/>
            <person name="Jarju S."/>
            <person name="Secka A."/>
            <person name="Antonio M."/>
            <person name="Oren A."/>
            <person name="Chaudhuri R.R."/>
            <person name="La Ragione R."/>
            <person name="Hildebrand F."/>
            <person name="Pallen M.J."/>
        </authorList>
    </citation>
    <scope>NUCLEOTIDE SEQUENCE</scope>
    <source>
        <strain evidence="10">ChiHecec3B27-6122</strain>
    </source>
</reference>
<dbReference type="Pfam" id="PF13529">
    <property type="entry name" value="Peptidase_C39_2"/>
    <property type="match status" value="1"/>
</dbReference>
<dbReference type="Gene3D" id="3.90.70.10">
    <property type="entry name" value="Cysteine proteinases"/>
    <property type="match status" value="1"/>
</dbReference>
<evidence type="ECO:0000313" key="11">
    <source>
        <dbReference type="Proteomes" id="UP000886876"/>
    </source>
</evidence>
<dbReference type="SUPFAM" id="SSF53187">
    <property type="entry name" value="Zn-dependent exopeptidases"/>
    <property type="match status" value="1"/>
</dbReference>
<dbReference type="PROSITE" id="PS51781">
    <property type="entry name" value="SH3B"/>
    <property type="match status" value="1"/>
</dbReference>
<dbReference type="GO" id="GO:0008270">
    <property type="term" value="F:zinc ion binding"/>
    <property type="evidence" value="ECO:0007669"/>
    <property type="project" value="InterPro"/>
</dbReference>
<sequence>MASFREVEYMDAPRGHRRRRRRRRQRWGRVAALLLIVVLGLAAYKLTDGFSSFSLPVSVPLDNTDTEFDYDLDALSAQITDDMFIGECGDEEAEKLRELAADNSEWRDELEFMAANIGIYREEAVVTAINGVEKTPFALLSAFRAPDDSGLRAGIEISEGEVPYLLQYDSRWCFHAYGSSVMGFTACGPACLSMAAIGLTGNTLYTPAYVADMSEAGGHYVMDAGTAWSLFTAGAAELGLRSETIVVDKNTMKDRLEAGAVLIAAMSPGDFTTSGHFIVIVGTVLGGGFKVYDPNSIERSGRTWSFDRLAGQITQLWSLTYSGTPSDIQQPAAGETYIADCEEFITLRSAPDVNASAITTIPKGGEMTLLGFEGAFAEVEYQGQRGYVLSTYIVPKGDSAYPTAAWGYGDVVSGLQRLAEEYPGQLELSSIGTSVEGRELPAAVVGEAGAEYEVLIQGGIHGREYVGAYLTLCQLEQLLEHGVPEDVRYHFIPVSNPDGLEISHTGTLGQAQREIYLSELAAGLTDLTEAEYARQWKSNAAGVDLNRNFDAGWVQIEDGGVPSSEGCRGAAPEDQPESRALAEYTRQLMPDATVSYHSSGSLVYAEYALAPQEVNAASRSLAEALGEAPGYPLEDTEELDAGGYKDWAVSALGIPSVTVELGYGDDPQRLAACAVIRVRNVAAPYVIADWLRSAAAG</sequence>
<dbReference type="PANTHER" id="PTHR11705:SF143">
    <property type="entry name" value="SLL0236 PROTEIN"/>
    <property type="match status" value="1"/>
</dbReference>
<dbReference type="GO" id="GO:0005615">
    <property type="term" value="C:extracellular space"/>
    <property type="evidence" value="ECO:0007669"/>
    <property type="project" value="TreeGrafter"/>
</dbReference>
<dbReference type="Pfam" id="PF08239">
    <property type="entry name" value="SH3_3"/>
    <property type="match status" value="1"/>
</dbReference>
<evidence type="ECO:0000256" key="2">
    <source>
        <dbReference type="ARBA" id="ARBA00005988"/>
    </source>
</evidence>
<comment type="similarity">
    <text evidence="2 7">Belongs to the peptidase M14 family.</text>
</comment>
<gene>
    <name evidence="10" type="ORF">IAD42_07735</name>
</gene>
<evidence type="ECO:0000256" key="3">
    <source>
        <dbReference type="ARBA" id="ARBA00022670"/>
    </source>
</evidence>
<keyword evidence="6" id="KW-0482">Metalloprotease</keyword>
<dbReference type="EMBL" id="DVJS01000194">
    <property type="protein sequence ID" value="HIS97847.1"/>
    <property type="molecule type" value="Genomic_DNA"/>
</dbReference>
<dbReference type="PROSITE" id="PS52035">
    <property type="entry name" value="PEPTIDASE_M14"/>
    <property type="match status" value="1"/>
</dbReference>
<dbReference type="InterPro" id="IPR003646">
    <property type="entry name" value="SH3-like_bac-type"/>
</dbReference>
<feature type="active site" description="Proton donor/acceptor" evidence="7">
    <location>
        <position position="660"/>
    </location>
</feature>